<evidence type="ECO:0000313" key="2">
    <source>
        <dbReference type="EMBL" id="NYS24118.1"/>
    </source>
</evidence>
<feature type="region of interest" description="Disordered" evidence="1">
    <location>
        <begin position="648"/>
        <end position="678"/>
    </location>
</feature>
<evidence type="ECO:0000256" key="1">
    <source>
        <dbReference type="SAM" id="MobiDB-lite"/>
    </source>
</evidence>
<sequence>MVPVRGGEHGAFTRLVMQLPEGTPWRVDQDARTVLLQVEAPQISFDLAETFARIPRLRIASVQRVDGPGVSISLACDCPVRVFEDLPGQVVIDVLNPPDSIQTVTEAPDTALDPAANAGRGLAEALRDNADAAARRPAETGAMALDRLRQSLDTDPPPDDTLREDLRADLSAAFSGAVESGLLAPAPPTQPDLPEDEPSQTVSTAPVASVAALRDHIRIGPEDEALPSSSCLPEEGFALPDWGDDTDFVTRMAAHRSALLSEFDRPNPEAIAAKVRGYLYFGFGAEARALMRAFPEVLSNADLLRALSHIVDGETPPYPGRLARQQGCPTIGALWAVLAQPSGVEVPGLDAEALRRGFASLPAHLRQYLGPVLVDRLLALDDTETARIIRDSMARATGTGAGVKPGLAETDASILLHEAPGADDPEITAALEPGASPRALALLLSQQLSQGRAPAQDLVDLAEIVAAETRGTEMGDQIQALRAEALAAHGRFSEAFEVARTLGRTDAPAGAQLRRELLAQLVRADADEVFVANAFAERPWEEAALPPATALSLAERLVDLGFPSHARRMLDRVDPAFDAASSALLRARSHLVEAAPQAALDALGAMSDEEAQGLRQEALSMMGDMPVAAMPVAPMLEPSAPTAPLAEAADLSAAPAPSVAATQPAEGDSAGLLQRGQDALSSASDLRAGIAALLNEQQP</sequence>
<gene>
    <name evidence="2" type="ORF">HUK65_03865</name>
</gene>
<proteinExistence type="predicted"/>
<dbReference type="AlphaFoldDB" id="A0A7Z0HXG9"/>
<accession>A0A7Z0HXG9</accession>
<protein>
    <submittedName>
        <fullName evidence="2">Uncharacterized protein</fullName>
    </submittedName>
</protein>
<comment type="caution">
    <text evidence="2">The sequence shown here is derived from an EMBL/GenBank/DDBJ whole genome shotgun (WGS) entry which is preliminary data.</text>
</comment>
<name>A0A7Z0HXG9_9RHOB</name>
<keyword evidence="3" id="KW-1185">Reference proteome</keyword>
<organism evidence="2 3">
    <name type="scientific">Rhabdonatronobacter sediminivivens</name>
    <dbReference type="NCBI Taxonomy" id="2743469"/>
    <lineage>
        <taxon>Bacteria</taxon>
        <taxon>Pseudomonadati</taxon>
        <taxon>Pseudomonadota</taxon>
        <taxon>Alphaproteobacteria</taxon>
        <taxon>Rhodobacterales</taxon>
        <taxon>Paracoccaceae</taxon>
        <taxon>Rhabdonatronobacter</taxon>
    </lineage>
</organism>
<dbReference type="Proteomes" id="UP000529417">
    <property type="component" value="Unassembled WGS sequence"/>
</dbReference>
<feature type="compositionally biased region" description="Low complexity" evidence="1">
    <location>
        <begin position="648"/>
        <end position="665"/>
    </location>
</feature>
<reference evidence="2 3" key="1">
    <citation type="journal article" date="2000" name="Arch. Microbiol.">
        <title>Rhodobaca bogoriensis gen. nov. and sp. nov., an alkaliphilic purple nonsulfur bacterium from African Rift Valley soda lakes.</title>
        <authorList>
            <person name="Milford A.D."/>
            <person name="Achenbach L.A."/>
            <person name="Jung D.O."/>
            <person name="Madigan M.T."/>
        </authorList>
    </citation>
    <scope>NUCLEOTIDE SEQUENCE [LARGE SCALE GENOMIC DNA]</scope>
    <source>
        <strain evidence="2 3">2376</strain>
    </source>
</reference>
<feature type="region of interest" description="Disordered" evidence="1">
    <location>
        <begin position="180"/>
        <end position="206"/>
    </location>
</feature>
<evidence type="ECO:0000313" key="3">
    <source>
        <dbReference type="Proteomes" id="UP000529417"/>
    </source>
</evidence>
<dbReference type="EMBL" id="JACBXS010000005">
    <property type="protein sequence ID" value="NYS24118.1"/>
    <property type="molecule type" value="Genomic_DNA"/>
</dbReference>